<evidence type="ECO:0000313" key="2">
    <source>
        <dbReference type="Proteomes" id="UP000288052"/>
    </source>
</evidence>
<dbReference type="EMBL" id="QXGI01000012">
    <property type="protein sequence ID" value="RSX44667.1"/>
    <property type="molecule type" value="Genomic_DNA"/>
</dbReference>
<reference evidence="1 2" key="1">
    <citation type="submission" date="2018-09" db="EMBL/GenBank/DDBJ databases">
        <title>Characterization of the phylogenetic diversity of five novel species belonging to the genus Bifidobacterium.</title>
        <authorList>
            <person name="Lugli G.A."/>
            <person name="Duranti S."/>
            <person name="Milani C."/>
        </authorList>
    </citation>
    <scope>NUCLEOTIDE SEQUENCE [LARGE SCALE GENOMIC DNA]</scope>
    <source>
        <strain evidence="1 2">2020B</strain>
    </source>
</reference>
<sequence>MHHCDLPPRRGNFYEVYRCPVCRQWWFNNCGLWVHRSRLFLFFAGYNDQCRSFLRHNGKGRS</sequence>
<evidence type="ECO:0000313" key="1">
    <source>
        <dbReference type="EMBL" id="RSX44667.1"/>
    </source>
</evidence>
<comment type="caution">
    <text evidence="1">The sequence shown here is derived from an EMBL/GenBank/DDBJ whole genome shotgun (WGS) entry which is preliminary data.</text>
</comment>
<name>A0A430F4X7_9BIFI</name>
<gene>
    <name evidence="1" type="ORF">D2E22_1953</name>
</gene>
<organism evidence="1 2">
    <name type="scientific">Bifidobacterium castoris</name>
    <dbReference type="NCBI Taxonomy" id="2306972"/>
    <lineage>
        <taxon>Bacteria</taxon>
        <taxon>Bacillati</taxon>
        <taxon>Actinomycetota</taxon>
        <taxon>Actinomycetes</taxon>
        <taxon>Bifidobacteriales</taxon>
        <taxon>Bifidobacteriaceae</taxon>
        <taxon>Bifidobacterium</taxon>
    </lineage>
</organism>
<dbReference type="AlphaFoldDB" id="A0A430F4X7"/>
<protein>
    <submittedName>
        <fullName evidence="1">Uncharacterized protein</fullName>
    </submittedName>
</protein>
<dbReference type="Proteomes" id="UP000288052">
    <property type="component" value="Unassembled WGS sequence"/>
</dbReference>
<accession>A0A430F4X7</accession>
<keyword evidence="2" id="KW-1185">Reference proteome</keyword>
<proteinExistence type="predicted"/>